<evidence type="ECO:0000259" key="3">
    <source>
        <dbReference type="Pfam" id="PF00263"/>
    </source>
</evidence>
<dbReference type="GO" id="GO:0015627">
    <property type="term" value="C:type II protein secretion system complex"/>
    <property type="evidence" value="ECO:0007669"/>
    <property type="project" value="TreeGrafter"/>
</dbReference>
<sequence>MTNTLIGALAGLASLALVAINPAVAATYNLDEGGAKTLRSGKAIDTVFISNAKVADYKVVDNHKVVVFGVSPGLSTVILYDDSGNELANHTLVVNLNPRVLEQLVAAHYPDEKITIRNVLQQVVLEGTVSSEAVKQSVYELVGEMLAKEVQVNEIVLNDTNGYELANLEYGRTSLYRGVINNLKVLTTEQINVKLTVAEVSSGLLSQLGVQYGSEGAEAGQFVDYLLDFSAEDIISVISAKKDETLGQVLAEPNLSVISGETASFLVGGEIPIAVRTDDTVSVTYKEYGIKLNLVAKVMDSDNIRLSLMPEVSSVDPQNTYDSTIANIPALRTRRAHTTVQLKDGQSFVLAGLLTSEERELLSRVPLLGDIPLLGSLFSHTESDYTKTELIIVATVNLVQPTSPERVRLPVMQRTSDLERLLGVEFGNPQQPELQEVLTQGGFR</sequence>
<dbReference type="Pfam" id="PF13629">
    <property type="entry name" value="T2SS-T3SS_pil_N"/>
    <property type="match status" value="1"/>
</dbReference>
<dbReference type="PRINTS" id="PR00811">
    <property type="entry name" value="BCTERIALGSPD"/>
</dbReference>
<comment type="similarity">
    <text evidence="1">Belongs to the bacterial secretin family.</text>
</comment>
<protein>
    <submittedName>
        <fullName evidence="5">General secretion pathway protein GspD</fullName>
    </submittedName>
</protein>
<dbReference type="InterPro" id="IPR001775">
    <property type="entry name" value="GspD/PilQ"/>
</dbReference>
<dbReference type="AlphaFoldDB" id="A0A4U1BDB2"/>
<proteinExistence type="inferred from homology"/>
<dbReference type="GO" id="GO:0009306">
    <property type="term" value="P:protein secretion"/>
    <property type="evidence" value="ECO:0007669"/>
    <property type="project" value="InterPro"/>
</dbReference>
<dbReference type="OrthoDB" id="9775455at2"/>
<comment type="caution">
    <text evidence="5">The sequence shown here is derived from an EMBL/GenBank/DDBJ whole genome shotgun (WGS) entry which is preliminary data.</text>
</comment>
<evidence type="ECO:0000313" key="6">
    <source>
        <dbReference type="Proteomes" id="UP000305674"/>
    </source>
</evidence>
<feature type="domain" description="Type II/III secretion system secretin-like" evidence="3">
    <location>
        <begin position="242"/>
        <end position="399"/>
    </location>
</feature>
<dbReference type="EMBL" id="SWCI01000005">
    <property type="protein sequence ID" value="TKB49079.1"/>
    <property type="molecule type" value="Genomic_DNA"/>
</dbReference>
<dbReference type="InterPro" id="IPR050810">
    <property type="entry name" value="Bact_Secretion_Sys_Channel"/>
</dbReference>
<evidence type="ECO:0000256" key="1">
    <source>
        <dbReference type="RuleBase" id="RU004003"/>
    </source>
</evidence>
<dbReference type="PANTHER" id="PTHR30332">
    <property type="entry name" value="PROBABLE GENERAL SECRETION PATHWAY PROTEIN D"/>
    <property type="match status" value="1"/>
</dbReference>
<keyword evidence="6" id="KW-1185">Reference proteome</keyword>
<feature type="chain" id="PRO_5020673272" evidence="2">
    <location>
        <begin position="26"/>
        <end position="444"/>
    </location>
</feature>
<evidence type="ECO:0000313" key="5">
    <source>
        <dbReference type="EMBL" id="TKB49079.1"/>
    </source>
</evidence>
<name>A0A4U1BDB2_9GAMM</name>
<keyword evidence="2" id="KW-0732">Signal</keyword>
<dbReference type="Pfam" id="PF00263">
    <property type="entry name" value="Secretin"/>
    <property type="match status" value="1"/>
</dbReference>
<feature type="domain" description="Pilus formation protein N-terminal" evidence="4">
    <location>
        <begin position="25"/>
        <end position="94"/>
    </location>
</feature>
<dbReference type="Proteomes" id="UP000305674">
    <property type="component" value="Unassembled WGS sequence"/>
</dbReference>
<dbReference type="InterPro" id="IPR032789">
    <property type="entry name" value="T2SS-T3SS_pil_N"/>
</dbReference>
<dbReference type="InterPro" id="IPR004846">
    <property type="entry name" value="T2SS/T3SS_dom"/>
</dbReference>
<organism evidence="5 6">
    <name type="scientific">Ferrimonas sediminicola</name>
    <dbReference type="NCBI Taxonomy" id="2569538"/>
    <lineage>
        <taxon>Bacteria</taxon>
        <taxon>Pseudomonadati</taxon>
        <taxon>Pseudomonadota</taxon>
        <taxon>Gammaproteobacteria</taxon>
        <taxon>Alteromonadales</taxon>
        <taxon>Ferrimonadaceae</taxon>
        <taxon>Ferrimonas</taxon>
    </lineage>
</organism>
<dbReference type="PANTHER" id="PTHR30332:SF17">
    <property type="entry name" value="TYPE IV PILIATION SYSTEM PROTEIN DR_0774-RELATED"/>
    <property type="match status" value="1"/>
</dbReference>
<reference evidence="5 6" key="1">
    <citation type="submission" date="2019-04" db="EMBL/GenBank/DDBJ databases">
        <authorList>
            <person name="Hwang J.C."/>
        </authorList>
    </citation>
    <scope>NUCLEOTIDE SEQUENCE [LARGE SCALE GENOMIC DNA]</scope>
    <source>
        <strain evidence="5 6">IMCC35001</strain>
    </source>
</reference>
<accession>A0A4U1BDB2</accession>
<gene>
    <name evidence="5" type="ORF">FCL40_09840</name>
</gene>
<evidence type="ECO:0000259" key="4">
    <source>
        <dbReference type="Pfam" id="PF13629"/>
    </source>
</evidence>
<feature type="signal peptide" evidence="2">
    <location>
        <begin position="1"/>
        <end position="25"/>
    </location>
</feature>
<dbReference type="RefSeq" id="WP_136853271.1">
    <property type="nucleotide sequence ID" value="NZ_SWCI01000005.1"/>
</dbReference>
<evidence type="ECO:0000256" key="2">
    <source>
        <dbReference type="SAM" id="SignalP"/>
    </source>
</evidence>